<dbReference type="AlphaFoldDB" id="A0A034WMU9"/>
<accession>A0A034WMU9</accession>
<name>A0A034WMU9_BACDO</name>
<dbReference type="PANTHER" id="PTHR33324:SF2">
    <property type="entry name" value="MYB_SANT-LIKE DNA-BINDING DOMAIN-CONTAINING PROTEIN"/>
    <property type="match status" value="1"/>
</dbReference>
<evidence type="ECO:0000313" key="1">
    <source>
        <dbReference type="EMBL" id="JAC55098.1"/>
    </source>
</evidence>
<sequence>MEEKRGARINGTFRWREQQTKDLLTIIADKVKDNPDLFEKPTAKRFYERIAESAPNLKHIKWDIMRTKMRHLKTSFLSALKWKDQHDAGLLENGDVIEYTKRMCPFFDELHAIFRERINMRPSFVFQSIESVSSLEHNEAVHNETELSIELVMDATTSSTLASATDTLPQASSENVADSSATCKPTNVTTEKMSLKRPRDCLSSFALLYEIQKNLLELEKEKLDFEREKEANSFKLQKLRLEKEERVEMEKIRLAHERLKSLNSQNCQHVLYS</sequence>
<reference evidence="1" key="1">
    <citation type="journal article" date="2014" name="BMC Genomics">
        <title>Characterizing the developmental transcriptome of the oriental fruit fly, Bactrocera dorsalis (Diptera: Tephritidae) through comparative genomic analysis with Drosophila melanogaster utilizing modENCODE datasets.</title>
        <authorList>
            <person name="Geib S.M."/>
            <person name="Calla B."/>
            <person name="Hall B."/>
            <person name="Hou S."/>
            <person name="Manoukis N.C."/>
        </authorList>
    </citation>
    <scope>NUCLEOTIDE SEQUENCE</scope>
    <source>
        <strain evidence="1">Punador</strain>
    </source>
</reference>
<proteinExistence type="predicted"/>
<dbReference type="EMBL" id="GAKP01003854">
    <property type="protein sequence ID" value="JAC55098.1"/>
    <property type="molecule type" value="Transcribed_RNA"/>
</dbReference>
<protein>
    <submittedName>
        <fullName evidence="1">Uncharacterized protein</fullName>
    </submittedName>
</protein>
<dbReference type="PANTHER" id="PTHR33324">
    <property type="entry name" value="EXPRESSED PROTEIN"/>
    <property type="match status" value="1"/>
</dbReference>
<organism evidence="1">
    <name type="scientific">Bactrocera dorsalis</name>
    <name type="common">Oriental fruit fly</name>
    <name type="synonym">Dacus dorsalis</name>
    <dbReference type="NCBI Taxonomy" id="27457"/>
    <lineage>
        <taxon>Eukaryota</taxon>
        <taxon>Metazoa</taxon>
        <taxon>Ecdysozoa</taxon>
        <taxon>Arthropoda</taxon>
        <taxon>Hexapoda</taxon>
        <taxon>Insecta</taxon>
        <taxon>Pterygota</taxon>
        <taxon>Neoptera</taxon>
        <taxon>Endopterygota</taxon>
        <taxon>Diptera</taxon>
        <taxon>Brachycera</taxon>
        <taxon>Muscomorpha</taxon>
        <taxon>Tephritoidea</taxon>
        <taxon>Tephritidae</taxon>
        <taxon>Bactrocera</taxon>
        <taxon>Bactrocera</taxon>
    </lineage>
</organism>
<dbReference type="OrthoDB" id="8068331at2759"/>